<dbReference type="CDD" id="cd01344">
    <property type="entry name" value="PL2_Passenger_AT"/>
    <property type="match status" value="1"/>
</dbReference>
<dbReference type="Pfam" id="PF18883">
    <property type="entry name" value="AC_1"/>
    <property type="match status" value="1"/>
</dbReference>
<dbReference type="GeneID" id="92994405"/>
<dbReference type="InterPro" id="IPR012332">
    <property type="entry name" value="Autotransporter_pectin_lyase_C"/>
</dbReference>
<dbReference type="Gene3D" id="2.160.20.20">
    <property type="match status" value="1"/>
</dbReference>
<accession>A0AAN1RXX0</accession>
<protein>
    <submittedName>
        <fullName evidence="3">Autotransporter domain-containing protein</fullName>
    </submittedName>
</protein>
<dbReference type="SUPFAM" id="SSF51126">
    <property type="entry name" value="Pectin lyase-like"/>
    <property type="match status" value="1"/>
</dbReference>
<feature type="chain" id="PRO_5042901021" evidence="1">
    <location>
        <begin position="25"/>
        <end position="917"/>
    </location>
</feature>
<dbReference type="EMBL" id="CP024172">
    <property type="protein sequence ID" value="AZW18156.1"/>
    <property type="molecule type" value="Genomic_DNA"/>
</dbReference>
<dbReference type="SMART" id="SM00869">
    <property type="entry name" value="Autotransporter"/>
    <property type="match status" value="1"/>
</dbReference>
<dbReference type="InterPro" id="IPR011050">
    <property type="entry name" value="Pectin_lyase_fold/virulence"/>
</dbReference>
<dbReference type="PANTHER" id="PTHR12338">
    <property type="entry name" value="AUTOTRANSPORTER"/>
    <property type="match status" value="1"/>
</dbReference>
<dbReference type="PANTHER" id="PTHR12338:SF5">
    <property type="entry name" value="ANTIGEN 43-RELATED"/>
    <property type="match status" value="1"/>
</dbReference>
<gene>
    <name evidence="3" type="ORF">CS347_15950</name>
</gene>
<feature type="signal peptide" evidence="1">
    <location>
        <begin position="1"/>
        <end position="24"/>
    </location>
</feature>
<dbReference type="PRINTS" id="PR01484">
    <property type="entry name" value="PRTACTNFAMLY"/>
</dbReference>
<dbReference type="NCBIfam" id="TIGR01414">
    <property type="entry name" value="autotrans_barl"/>
    <property type="match status" value="1"/>
</dbReference>
<feature type="domain" description="Autotransporter" evidence="2">
    <location>
        <begin position="641"/>
        <end position="917"/>
    </location>
</feature>
<evidence type="ECO:0000313" key="4">
    <source>
        <dbReference type="Proteomes" id="UP000282741"/>
    </source>
</evidence>
<dbReference type="InterPro" id="IPR005546">
    <property type="entry name" value="Autotransporte_beta"/>
</dbReference>
<dbReference type="GO" id="GO:0019867">
    <property type="term" value="C:outer membrane"/>
    <property type="evidence" value="ECO:0007669"/>
    <property type="project" value="InterPro"/>
</dbReference>
<dbReference type="RefSeq" id="WP_048940218.1">
    <property type="nucleotide sequence ID" value="NZ_CP012077.1"/>
</dbReference>
<reference evidence="4" key="1">
    <citation type="submission" date="2017-10" db="EMBL/GenBank/DDBJ databases">
        <title>Whole genome sequencing of various Bordetella species.</title>
        <authorList>
            <person name="Weigand M.R."/>
            <person name="Loparev V."/>
            <person name="Peng Y."/>
            <person name="Bowden K.E."/>
            <person name="Tondella M.L."/>
            <person name="Williams M.M."/>
        </authorList>
    </citation>
    <scope>NUCLEOTIDE SEQUENCE [LARGE SCALE GENOMIC DNA]</scope>
    <source>
        <strain evidence="4">H720</strain>
    </source>
</reference>
<keyword evidence="1" id="KW-0732">Signal</keyword>
<dbReference type="SUPFAM" id="SSF103515">
    <property type="entry name" value="Autotransporter"/>
    <property type="match status" value="1"/>
</dbReference>
<dbReference type="InterPro" id="IPR036709">
    <property type="entry name" value="Autotransporte_beta_dom_sf"/>
</dbReference>
<dbReference type="Pfam" id="PF03797">
    <property type="entry name" value="Autotransporter"/>
    <property type="match status" value="1"/>
</dbReference>
<dbReference type="Gene3D" id="2.40.128.130">
    <property type="entry name" value="Autotransporter beta-domain"/>
    <property type="match status" value="1"/>
</dbReference>
<dbReference type="AlphaFoldDB" id="A0AAN1RXX0"/>
<dbReference type="InterPro" id="IPR003991">
    <property type="entry name" value="Pertactin_virulence_factor"/>
</dbReference>
<dbReference type="PROSITE" id="PS51208">
    <property type="entry name" value="AUTOTRANSPORTER"/>
    <property type="match status" value="1"/>
</dbReference>
<evidence type="ECO:0000259" key="2">
    <source>
        <dbReference type="PROSITE" id="PS51208"/>
    </source>
</evidence>
<dbReference type="InterPro" id="IPR050909">
    <property type="entry name" value="Bact_Autotransporter_VF"/>
</dbReference>
<evidence type="ECO:0000313" key="3">
    <source>
        <dbReference type="EMBL" id="AZW18156.1"/>
    </source>
</evidence>
<evidence type="ECO:0000256" key="1">
    <source>
        <dbReference type="SAM" id="SignalP"/>
    </source>
</evidence>
<dbReference type="InterPro" id="IPR006315">
    <property type="entry name" value="OM_autotransptr_brl_dom"/>
</dbReference>
<name>A0AAN1RXX0_9BORD</name>
<sequence length="917" mass="93392">MVRLSVSRQVLAVSAAGFSFCAQAQFASPPPRVGVPAAAATVVGNWPATTVPSGGSYTASGYTTPVFQADGVIGANSRTILVTGGGGITATNLTAGGLGAITSMNGGVIDLGSGSIVNVESYGAPAGIIGATGLYTRHVGANGVPSSITANNVTVNATSDEPYGIYAHTNSTIGLTGLTTINTYSDGFQGWGLVTNEAGTLSAERVLIRMNGRAGAFGEAQYAVSSWAGGTLTISGQSDIAIVAKEGTLLYANGANSRVALAGMTGSVSMQGGSGTIAAAEAGGEVVANGAVNASVSGTGDTYGLAVSGGGAVRFLGASQLSIAGNANAYGLAAVNGGDIVLANNSQLQASGAGQVAGIFSTAAAANTASSFAVTGGTLASSGDGVVVEGGSAQVNFSGVTLTNGSGVAIRVGPDGGGAAGTLDFAASGSQLTGQAVLAAGSTSNLTLSNGSAWQITGDSVLTQLALNNSAARFSPPAGGVYKTLTVQSLAGNGGVIGLNTYLGDSNSPTDRVIIDGGTAGGQTQLQVANSGGSGAYTAGNGIRVVEVQNGGTTAAGAFALAGRTVAGPYEYKLFRGDAAGAGDDWYLRSEQPSDPGTPLYRPEVGAYLANQWFANQMFVHSMHDRLGEPQFIESTDYGGDAARRGAIWLRMTGSWEGSKSSNRVFDVSSDMFQIQAGGDVAQWRLFSDADRLHVGGMMTYANSRTRASAEGNPARAHGKSDGYGLGLYGTWFQNNDSKLGAYVDTWLQYGWFNNKVDGDDLGRSAYDSHGWAVSAEAGYAFALAADWVLEPQAQVIYVNVDSDDVTDQAGTRITGGDSSGAITRLGVRTHRTFDLGNGRQLQPFATLNWWHTGTDRAMRFDGVSVGDLYPRDRYELKLGLHANFTKGWTGWVNVGGSWGSQDYHQYAARAGVKYTW</sequence>
<organism evidence="3 4">
    <name type="scientific">Bordetella hinzii</name>
    <dbReference type="NCBI Taxonomy" id="103855"/>
    <lineage>
        <taxon>Bacteria</taxon>
        <taxon>Pseudomonadati</taxon>
        <taxon>Pseudomonadota</taxon>
        <taxon>Betaproteobacteria</taxon>
        <taxon>Burkholderiales</taxon>
        <taxon>Alcaligenaceae</taxon>
        <taxon>Bordetella</taxon>
    </lineage>
</organism>
<dbReference type="InterPro" id="IPR043990">
    <property type="entry name" value="AC_1"/>
</dbReference>
<proteinExistence type="predicted"/>
<dbReference type="Proteomes" id="UP000282741">
    <property type="component" value="Chromosome"/>
</dbReference>